<organism evidence="10 11">
    <name type="scientific">Thioclava kandeliae</name>
    <dbReference type="NCBI Taxonomy" id="3070818"/>
    <lineage>
        <taxon>Bacteria</taxon>
        <taxon>Pseudomonadati</taxon>
        <taxon>Pseudomonadota</taxon>
        <taxon>Alphaproteobacteria</taxon>
        <taxon>Rhodobacterales</taxon>
        <taxon>Paracoccaceae</taxon>
        <taxon>Thioclava</taxon>
    </lineage>
</organism>
<proteinExistence type="inferred from homology"/>
<dbReference type="InterPro" id="IPR013656">
    <property type="entry name" value="PAS_4"/>
</dbReference>
<comment type="caution">
    <text evidence="10">The sequence shown here is derived from an EMBL/GenBank/DDBJ whole genome shotgun (WGS) entry which is preliminary data.</text>
</comment>
<feature type="domain" description="Methyl-accepting transducer" evidence="6">
    <location>
        <begin position="735"/>
        <end position="964"/>
    </location>
</feature>
<protein>
    <submittedName>
        <fullName evidence="10">Methyl-accepting chemotaxis protein</fullName>
    </submittedName>
</protein>
<dbReference type="Pfam" id="PF00672">
    <property type="entry name" value="HAMP"/>
    <property type="match status" value="2"/>
</dbReference>
<dbReference type="SUPFAM" id="SSF158472">
    <property type="entry name" value="HAMP domain-like"/>
    <property type="match status" value="1"/>
</dbReference>
<evidence type="ECO:0000256" key="5">
    <source>
        <dbReference type="SAM" id="MobiDB-lite"/>
    </source>
</evidence>
<dbReference type="InterPro" id="IPR051310">
    <property type="entry name" value="MCP_chemotaxis"/>
</dbReference>
<dbReference type="Pfam" id="PF00015">
    <property type="entry name" value="MCPsignal"/>
    <property type="match status" value="1"/>
</dbReference>
<dbReference type="PROSITE" id="PS50112">
    <property type="entry name" value="PAS"/>
    <property type="match status" value="1"/>
</dbReference>
<dbReference type="InterPro" id="IPR003660">
    <property type="entry name" value="HAMP_dom"/>
</dbReference>
<dbReference type="Gene3D" id="3.30.450.20">
    <property type="entry name" value="PAS domain"/>
    <property type="match status" value="2"/>
</dbReference>
<dbReference type="InterPro" id="IPR000700">
    <property type="entry name" value="PAS-assoc_C"/>
</dbReference>
<dbReference type="SMART" id="SM00304">
    <property type="entry name" value="HAMP"/>
    <property type="match status" value="2"/>
</dbReference>
<feature type="domain" description="PAC" evidence="8">
    <location>
        <begin position="619"/>
        <end position="671"/>
    </location>
</feature>
<evidence type="ECO:0000313" key="10">
    <source>
        <dbReference type="EMBL" id="MER5172621.1"/>
    </source>
</evidence>
<dbReference type="PANTHER" id="PTHR43531">
    <property type="entry name" value="PROTEIN ICFG"/>
    <property type="match status" value="1"/>
</dbReference>
<dbReference type="EMBL" id="JAYWLC010000009">
    <property type="protein sequence ID" value="MER5172621.1"/>
    <property type="molecule type" value="Genomic_DNA"/>
</dbReference>
<dbReference type="SUPFAM" id="SSF58104">
    <property type="entry name" value="Methyl-accepting chemotaxis protein (MCP) signaling domain"/>
    <property type="match status" value="1"/>
</dbReference>
<keyword evidence="1" id="KW-0145">Chemotaxis</keyword>
<dbReference type="PROSITE" id="PS50113">
    <property type="entry name" value="PAC"/>
    <property type="match status" value="1"/>
</dbReference>
<keyword evidence="3" id="KW-0807">Transducer</keyword>
<evidence type="ECO:0000256" key="3">
    <source>
        <dbReference type="PROSITE-ProRule" id="PRU00284"/>
    </source>
</evidence>
<dbReference type="Gene3D" id="6.10.340.10">
    <property type="match status" value="1"/>
</dbReference>
<feature type="compositionally biased region" description="Low complexity" evidence="5">
    <location>
        <begin position="997"/>
        <end position="1013"/>
    </location>
</feature>
<dbReference type="CDD" id="cd06225">
    <property type="entry name" value="HAMP"/>
    <property type="match status" value="2"/>
</dbReference>
<evidence type="ECO:0000259" key="9">
    <source>
        <dbReference type="PROSITE" id="PS50885"/>
    </source>
</evidence>
<dbReference type="Gene3D" id="1.10.287.950">
    <property type="entry name" value="Methyl-accepting chemotaxis protein"/>
    <property type="match status" value="1"/>
</dbReference>
<dbReference type="Proteomes" id="UP001438953">
    <property type="component" value="Unassembled WGS sequence"/>
</dbReference>
<name>A0ABV1SJ93_9RHOB</name>
<keyword evidence="4" id="KW-0175">Coiled coil</keyword>
<dbReference type="CDD" id="cd11386">
    <property type="entry name" value="MCP_signal"/>
    <property type="match status" value="1"/>
</dbReference>
<keyword evidence="11" id="KW-1185">Reference proteome</keyword>
<dbReference type="PRINTS" id="PR00260">
    <property type="entry name" value="CHEMTRNSDUCR"/>
</dbReference>
<feature type="compositionally biased region" description="Basic and acidic residues" evidence="5">
    <location>
        <begin position="973"/>
        <end position="984"/>
    </location>
</feature>
<feature type="domain" description="HAMP" evidence="9">
    <location>
        <begin position="368"/>
        <end position="421"/>
    </location>
</feature>
<evidence type="ECO:0000259" key="6">
    <source>
        <dbReference type="PROSITE" id="PS50111"/>
    </source>
</evidence>
<dbReference type="SMART" id="SM00283">
    <property type="entry name" value="MA"/>
    <property type="match status" value="1"/>
</dbReference>
<feature type="region of interest" description="Disordered" evidence="5">
    <location>
        <begin position="973"/>
        <end position="1041"/>
    </location>
</feature>
<reference evidence="10 11" key="1">
    <citation type="submission" date="2024-06" db="EMBL/GenBank/DDBJ databases">
        <title>Thioclava kandeliae sp. nov. from a rhizosphere soil sample of Kandelia candel in a mangrove.</title>
        <authorList>
            <person name="Mu T."/>
        </authorList>
    </citation>
    <scope>NUCLEOTIDE SEQUENCE [LARGE SCALE GENOMIC DNA]</scope>
    <source>
        <strain evidence="10 11">CPCC 100088</strain>
    </source>
</reference>
<evidence type="ECO:0000256" key="1">
    <source>
        <dbReference type="ARBA" id="ARBA00022500"/>
    </source>
</evidence>
<feature type="coiled-coil region" evidence="4">
    <location>
        <begin position="747"/>
        <end position="774"/>
    </location>
</feature>
<dbReference type="PANTHER" id="PTHR43531:SF11">
    <property type="entry name" value="METHYL-ACCEPTING CHEMOTAXIS PROTEIN 3"/>
    <property type="match status" value="1"/>
</dbReference>
<evidence type="ECO:0000256" key="2">
    <source>
        <dbReference type="ARBA" id="ARBA00029447"/>
    </source>
</evidence>
<dbReference type="PROSITE" id="PS50111">
    <property type="entry name" value="CHEMOTAXIS_TRANSDUC_2"/>
    <property type="match status" value="1"/>
</dbReference>
<dbReference type="PROSITE" id="PS50885">
    <property type="entry name" value="HAMP"/>
    <property type="match status" value="2"/>
</dbReference>
<dbReference type="NCBIfam" id="TIGR00229">
    <property type="entry name" value="sensory_box"/>
    <property type="match status" value="1"/>
</dbReference>
<dbReference type="InterPro" id="IPR035965">
    <property type="entry name" value="PAS-like_dom_sf"/>
</dbReference>
<comment type="similarity">
    <text evidence="2">Belongs to the methyl-accepting chemotaxis (MCP) protein family.</text>
</comment>
<dbReference type="SMART" id="SM00091">
    <property type="entry name" value="PAS"/>
    <property type="match status" value="2"/>
</dbReference>
<accession>A0ABV1SJ93</accession>
<evidence type="ECO:0000256" key="4">
    <source>
        <dbReference type="SAM" id="Coils"/>
    </source>
</evidence>
<dbReference type="RefSeq" id="WP_350937553.1">
    <property type="nucleotide sequence ID" value="NZ_JAYWLC010000009.1"/>
</dbReference>
<dbReference type="Pfam" id="PF13426">
    <property type="entry name" value="PAS_9"/>
    <property type="match status" value="1"/>
</dbReference>
<dbReference type="InterPro" id="IPR004089">
    <property type="entry name" value="MCPsignal_dom"/>
</dbReference>
<dbReference type="CDD" id="cd00130">
    <property type="entry name" value="PAS"/>
    <property type="match status" value="1"/>
</dbReference>
<feature type="domain" description="PAS" evidence="7">
    <location>
        <begin position="566"/>
        <end position="602"/>
    </location>
</feature>
<dbReference type="InterPro" id="IPR000014">
    <property type="entry name" value="PAS"/>
</dbReference>
<evidence type="ECO:0000313" key="11">
    <source>
        <dbReference type="Proteomes" id="UP001438953"/>
    </source>
</evidence>
<dbReference type="SUPFAM" id="SSF55785">
    <property type="entry name" value="PYP-like sensor domain (PAS domain)"/>
    <property type="match status" value="1"/>
</dbReference>
<dbReference type="Pfam" id="PF08448">
    <property type="entry name" value="PAS_4"/>
    <property type="match status" value="1"/>
</dbReference>
<dbReference type="InterPro" id="IPR004090">
    <property type="entry name" value="Chemotax_Me-accpt_rcpt"/>
</dbReference>
<evidence type="ECO:0000259" key="7">
    <source>
        <dbReference type="PROSITE" id="PS50112"/>
    </source>
</evidence>
<sequence>MKVVDNMKIGVKLPLFLFTIALIALSVMAFTAYRDSRALLEDAAIERLSHVADVQSDRVQEWEANIRSEVRNTIGSDIVREALRDFQNSWTRLGDGAADQIHSAYVTDNAYRAEDRWKLNGSSDGSLYTKRHEKYHPLLLQMAQRAGFSDIFVASAEGDILYSIEKADDFATNIIDGPFAGSNVGMLLQQALKASTENPLVSDASMHSADHSGTLSYFMAAPILDRAGEVKGALAFEIPLSGLDAILADNRGLQETGQSYLVTDDLKYQNNLRLADGPTVMKTAPDNAAIQGALAGQNGVSEIKSVLSDRDVTAAYVPINLFNHKAALVVEQGNSELFAPILKLAESMSLHGGLVLLALIGLAWWMARGLSKPLLGLKATMDKLAAKDFDITVPFTRRKDEVGKMAVALEDFQLALATAEAASLDVTLKGAAFNAGSSSMMMADTDFNISYVNPAMTELIATRLDDFHVLDPSITADSMVGRSIDTFHKNPQRIRDFLSDSANLPYSANLKIGQAQFALGISEVIMPGEGRIGYVVEWRDVTEIGISRAVLKALDSAQMLGEGGLDGRITHVNQNYCDAVGISADEFIGQPFVDVTDTVDSELTMADVAQRVVGDGVSVTGTWRIYTKDGREAISEGIISPVHDEMGEVVKIIFIGSDVTAARKALAASAEASRQMTLRQTKVVEALRVGLKSLSDGNLTSQISERLGDEYEELRGDFNTAVDRLADAMRIVIDNAVAIDNEAREISNAAEDLSRRTEQQAATLEETAAALDQLTSSVASASDGINEADLIVMQARKDAESSGQVVQQAVEAMGEISESSQKISKIISVIDDIAFQTNLLALNAGVEAARAGEAGRGFAVVASEVRALAQRSSEAAREIDGLITASSDQVNRGVGLVGQAGNALETILRSVSDIAERVGRIATSAKEQASGLSEINTSVNQLDQVTQHNAAMFEETTAASQSLSQSANALNETTRRFSLGDRKAVPTAMPETKPVVKPSIPVKSAAKPKAPALKAPPVPKVEGNLARKVEPPPVNDDWEDF</sequence>
<feature type="domain" description="HAMP" evidence="9">
    <location>
        <begin position="678"/>
        <end position="730"/>
    </location>
</feature>
<evidence type="ECO:0000259" key="8">
    <source>
        <dbReference type="PROSITE" id="PS50113"/>
    </source>
</evidence>
<gene>
    <name evidence="10" type="ORF">VSX56_12640</name>
</gene>